<evidence type="ECO:0000256" key="1">
    <source>
        <dbReference type="SAM" id="MobiDB-lite"/>
    </source>
</evidence>
<name>A0A7N0U0K9_KALFE</name>
<dbReference type="AlphaFoldDB" id="A0A7N0U0K9"/>
<feature type="compositionally biased region" description="Low complexity" evidence="1">
    <location>
        <begin position="92"/>
        <end position="107"/>
    </location>
</feature>
<feature type="compositionally biased region" description="Polar residues" evidence="1">
    <location>
        <begin position="1"/>
        <end position="13"/>
    </location>
</feature>
<feature type="region of interest" description="Disordered" evidence="1">
    <location>
        <begin position="130"/>
        <end position="209"/>
    </location>
</feature>
<dbReference type="Gramene" id="Kaladp0050s0005.1.v1.1">
    <property type="protein sequence ID" value="Kaladp0050s0005.1.v1.1.CDS.1"/>
    <property type="gene ID" value="Kaladp0050s0005.v1.1"/>
</dbReference>
<feature type="compositionally biased region" description="Basic and acidic residues" evidence="1">
    <location>
        <begin position="55"/>
        <end position="66"/>
    </location>
</feature>
<protein>
    <submittedName>
        <fullName evidence="2">Uncharacterized protein</fullName>
    </submittedName>
</protein>
<evidence type="ECO:0000313" key="3">
    <source>
        <dbReference type="Proteomes" id="UP000594263"/>
    </source>
</evidence>
<feature type="compositionally biased region" description="Basic and acidic residues" evidence="1">
    <location>
        <begin position="27"/>
        <end position="47"/>
    </location>
</feature>
<accession>A0A7N0U0K9</accession>
<dbReference type="Proteomes" id="UP000594263">
    <property type="component" value="Unplaced"/>
</dbReference>
<evidence type="ECO:0000313" key="2">
    <source>
        <dbReference type="EnsemblPlants" id="Kaladp0050s0005.1.v1.1.CDS.1"/>
    </source>
</evidence>
<dbReference type="EnsemblPlants" id="Kaladp0050s0005.1.v1.1">
    <property type="protein sequence ID" value="Kaladp0050s0005.1.v1.1.CDS.1"/>
    <property type="gene ID" value="Kaladp0050s0005.v1.1"/>
</dbReference>
<feature type="compositionally biased region" description="Basic and acidic residues" evidence="1">
    <location>
        <begin position="74"/>
        <end position="91"/>
    </location>
</feature>
<reference evidence="2" key="1">
    <citation type="submission" date="2021-01" db="UniProtKB">
        <authorList>
            <consortium name="EnsemblPlants"/>
        </authorList>
    </citation>
    <scope>IDENTIFICATION</scope>
</reference>
<keyword evidence="3" id="KW-1185">Reference proteome</keyword>
<organism evidence="2 3">
    <name type="scientific">Kalanchoe fedtschenkoi</name>
    <name type="common">Lavender scallops</name>
    <name type="synonym">South American air plant</name>
    <dbReference type="NCBI Taxonomy" id="63787"/>
    <lineage>
        <taxon>Eukaryota</taxon>
        <taxon>Viridiplantae</taxon>
        <taxon>Streptophyta</taxon>
        <taxon>Embryophyta</taxon>
        <taxon>Tracheophyta</taxon>
        <taxon>Spermatophyta</taxon>
        <taxon>Magnoliopsida</taxon>
        <taxon>eudicotyledons</taxon>
        <taxon>Gunneridae</taxon>
        <taxon>Pentapetalae</taxon>
        <taxon>Saxifragales</taxon>
        <taxon>Crassulaceae</taxon>
        <taxon>Kalanchoe</taxon>
    </lineage>
</organism>
<feature type="compositionally biased region" description="Basic and acidic residues" evidence="1">
    <location>
        <begin position="178"/>
        <end position="196"/>
    </location>
</feature>
<proteinExistence type="predicted"/>
<sequence length="209" mass="24581">MDQSPRRTATNGYRSPPRLARNYGVDHPLERDRREDKFADRHIRRDQPGYLDDGFDQRSRFDRREPPMGYAPRELIRDNLYNDRKGYERRLASPPLSSLHPPSSVAPGRWVRDRSRSPIIVRDELPLKDYRRSSYMERGRNERRDPLPLSTVPHSPPVASGRWARERSRSPLRSELPPPKDYRRDAYVDRGRDGRHGHGHGLARGRDPY</sequence>
<feature type="compositionally biased region" description="Basic and acidic residues" evidence="1">
    <location>
        <begin position="130"/>
        <end position="146"/>
    </location>
</feature>
<feature type="region of interest" description="Disordered" evidence="1">
    <location>
        <begin position="1"/>
        <end position="113"/>
    </location>
</feature>